<comment type="caution">
    <text evidence="2">The sequence shown here is derived from an EMBL/GenBank/DDBJ whole genome shotgun (WGS) entry which is preliminary data.</text>
</comment>
<name>A0AAV7PRK1_PLEWA</name>
<reference evidence="2" key="1">
    <citation type="journal article" date="2022" name="bioRxiv">
        <title>Sequencing and chromosome-scale assembly of the giantPleurodeles waltlgenome.</title>
        <authorList>
            <person name="Brown T."/>
            <person name="Elewa A."/>
            <person name="Iarovenko S."/>
            <person name="Subramanian E."/>
            <person name="Araus A.J."/>
            <person name="Petzold A."/>
            <person name="Susuki M."/>
            <person name="Suzuki K.-i.T."/>
            <person name="Hayashi T."/>
            <person name="Toyoda A."/>
            <person name="Oliveira C."/>
            <person name="Osipova E."/>
            <person name="Leigh N.D."/>
            <person name="Simon A."/>
            <person name="Yun M.H."/>
        </authorList>
    </citation>
    <scope>NUCLEOTIDE SEQUENCE</scope>
    <source>
        <strain evidence="2">20211129_DDA</strain>
        <tissue evidence="2">Liver</tissue>
    </source>
</reference>
<evidence type="ECO:0000313" key="3">
    <source>
        <dbReference type="Proteomes" id="UP001066276"/>
    </source>
</evidence>
<accession>A0AAV7PRK1</accession>
<feature type="compositionally biased region" description="Basic and acidic residues" evidence="1">
    <location>
        <begin position="139"/>
        <end position="149"/>
    </location>
</feature>
<proteinExistence type="predicted"/>
<dbReference type="EMBL" id="JANPWB010000011">
    <property type="protein sequence ID" value="KAJ1130665.1"/>
    <property type="molecule type" value="Genomic_DNA"/>
</dbReference>
<organism evidence="2 3">
    <name type="scientific">Pleurodeles waltl</name>
    <name type="common">Iberian ribbed newt</name>
    <dbReference type="NCBI Taxonomy" id="8319"/>
    <lineage>
        <taxon>Eukaryota</taxon>
        <taxon>Metazoa</taxon>
        <taxon>Chordata</taxon>
        <taxon>Craniata</taxon>
        <taxon>Vertebrata</taxon>
        <taxon>Euteleostomi</taxon>
        <taxon>Amphibia</taxon>
        <taxon>Batrachia</taxon>
        <taxon>Caudata</taxon>
        <taxon>Salamandroidea</taxon>
        <taxon>Salamandridae</taxon>
        <taxon>Pleurodelinae</taxon>
        <taxon>Pleurodeles</taxon>
    </lineage>
</organism>
<gene>
    <name evidence="2" type="ORF">NDU88_009015</name>
</gene>
<evidence type="ECO:0000256" key="1">
    <source>
        <dbReference type="SAM" id="MobiDB-lite"/>
    </source>
</evidence>
<keyword evidence="3" id="KW-1185">Reference proteome</keyword>
<feature type="region of interest" description="Disordered" evidence="1">
    <location>
        <begin position="1"/>
        <end position="125"/>
    </location>
</feature>
<dbReference type="Proteomes" id="UP001066276">
    <property type="component" value="Chromosome 7"/>
</dbReference>
<dbReference type="AlphaFoldDB" id="A0AAV7PRK1"/>
<sequence>MDLPRLSPPHVYAGRWSAPRSPREFGGKSPPGAPKVRREREWENWGGHQAPGRGRSTPGVLHDGRQLKRRRRSVFQGSHASKRRASAQRRSLVMKKKEEANIEVGTRSKDNGGKRKQHPQETQSRWLEKESHIEVVMKRRSAEQERTEGEEALEMATF</sequence>
<feature type="region of interest" description="Disordered" evidence="1">
    <location>
        <begin position="139"/>
        <end position="158"/>
    </location>
</feature>
<feature type="compositionally biased region" description="Basic and acidic residues" evidence="1">
    <location>
        <begin position="95"/>
        <end position="113"/>
    </location>
</feature>
<evidence type="ECO:0000313" key="2">
    <source>
        <dbReference type="EMBL" id="KAJ1130665.1"/>
    </source>
</evidence>
<protein>
    <submittedName>
        <fullName evidence="2">Uncharacterized protein</fullName>
    </submittedName>
</protein>